<dbReference type="InterPro" id="IPR006660">
    <property type="entry name" value="Arsenate_reductase-like"/>
</dbReference>
<dbReference type="NCBIfam" id="TIGR01616">
    <property type="entry name" value="nitro_assoc"/>
    <property type="match status" value="1"/>
</dbReference>
<name>A0ABQ6B6P6_9BRAD</name>
<sequence length="159" mass="17143">MATVLFWQKPGCSTNARQIRALEAAGHRVVAKNLLTELWTAPNLITFFGDTPVRSWFNPAARQVKSGAVDLTAINAIDAIALLLEDPLLIRRPLIEAVNMKCAGFDWEPVLSLLGGSLRSELQNCTLTEALLPCTSAGHFCDGEGREASSQQAAPAQGR</sequence>
<accession>A0ABQ6B6P6</accession>
<dbReference type="RefSeq" id="WP_284272653.1">
    <property type="nucleotide sequence ID" value="NZ_BSOW01000030.1"/>
</dbReference>
<dbReference type="InterPro" id="IPR036249">
    <property type="entry name" value="Thioredoxin-like_sf"/>
</dbReference>
<dbReference type="Gene3D" id="3.40.30.10">
    <property type="entry name" value="Glutaredoxin"/>
    <property type="match status" value="1"/>
</dbReference>
<dbReference type="PROSITE" id="PS51353">
    <property type="entry name" value="ARSC"/>
    <property type="match status" value="1"/>
</dbReference>
<evidence type="ECO:0000256" key="2">
    <source>
        <dbReference type="PROSITE-ProRule" id="PRU01282"/>
    </source>
</evidence>
<proteinExistence type="inferred from homology"/>
<evidence type="ECO:0000256" key="1">
    <source>
        <dbReference type="ARBA" id="ARBA00007198"/>
    </source>
</evidence>
<organism evidence="3 4">
    <name type="scientific">Bradyrhizobium iriomotense</name>
    <dbReference type="NCBI Taxonomy" id="441950"/>
    <lineage>
        <taxon>Bacteria</taxon>
        <taxon>Pseudomonadati</taxon>
        <taxon>Pseudomonadota</taxon>
        <taxon>Alphaproteobacteria</taxon>
        <taxon>Hyphomicrobiales</taxon>
        <taxon>Nitrobacteraceae</taxon>
        <taxon>Bradyrhizobium</taxon>
    </lineage>
</organism>
<gene>
    <name evidence="3" type="ORF">GCM10007857_67640</name>
</gene>
<evidence type="ECO:0000313" key="4">
    <source>
        <dbReference type="Proteomes" id="UP001156905"/>
    </source>
</evidence>
<keyword evidence="4" id="KW-1185">Reference proteome</keyword>
<evidence type="ECO:0000313" key="3">
    <source>
        <dbReference type="EMBL" id="GLR90050.1"/>
    </source>
</evidence>
<dbReference type="SUPFAM" id="SSF52833">
    <property type="entry name" value="Thioredoxin-like"/>
    <property type="match status" value="1"/>
</dbReference>
<comment type="similarity">
    <text evidence="1 2">Belongs to the ArsC family.</text>
</comment>
<reference evidence="4" key="1">
    <citation type="journal article" date="2019" name="Int. J. Syst. Evol. Microbiol.">
        <title>The Global Catalogue of Microorganisms (GCM) 10K type strain sequencing project: providing services to taxonomists for standard genome sequencing and annotation.</title>
        <authorList>
            <consortium name="The Broad Institute Genomics Platform"/>
            <consortium name="The Broad Institute Genome Sequencing Center for Infectious Disease"/>
            <person name="Wu L."/>
            <person name="Ma J."/>
        </authorList>
    </citation>
    <scope>NUCLEOTIDE SEQUENCE [LARGE SCALE GENOMIC DNA]</scope>
    <source>
        <strain evidence="4">NBRC 102520</strain>
    </source>
</reference>
<dbReference type="Proteomes" id="UP001156905">
    <property type="component" value="Unassembled WGS sequence"/>
</dbReference>
<protein>
    <submittedName>
        <fullName evidence="3">Arsenate reductase family protein</fullName>
    </submittedName>
</protein>
<dbReference type="EMBL" id="BSOW01000030">
    <property type="protein sequence ID" value="GLR90050.1"/>
    <property type="molecule type" value="Genomic_DNA"/>
</dbReference>
<comment type="caution">
    <text evidence="3">The sequence shown here is derived from an EMBL/GenBank/DDBJ whole genome shotgun (WGS) entry which is preliminary data.</text>
</comment>
<dbReference type="InterPro" id="IPR006503">
    <property type="entry name" value="Nase-assoc"/>
</dbReference>